<name>A0A4W3H8C6_CALMI</name>
<evidence type="ECO:0000313" key="2">
    <source>
        <dbReference type="Proteomes" id="UP000314986"/>
    </source>
</evidence>
<dbReference type="AlphaFoldDB" id="A0A4W3H8C6"/>
<dbReference type="Ensembl" id="ENSCMIT00000011703.1">
    <property type="protein sequence ID" value="ENSCMIP00000011422.1"/>
    <property type="gene ID" value="ENSCMIG00000005933.1"/>
</dbReference>
<sequence>MKNKSWLRKNWLLVAGLTFLGIHTVTYIMQKAVKNSTQSSVEFKKNIDE</sequence>
<evidence type="ECO:0000313" key="1">
    <source>
        <dbReference type="Ensembl" id="ENSCMIP00000011422.1"/>
    </source>
</evidence>
<keyword evidence="2" id="KW-1185">Reference proteome</keyword>
<proteinExistence type="predicted"/>
<accession>A0A4W3H8C6</accession>
<dbReference type="GeneTree" id="ENSGT00950000184667"/>
<reference evidence="1" key="5">
    <citation type="submission" date="2025-09" db="UniProtKB">
        <authorList>
            <consortium name="Ensembl"/>
        </authorList>
    </citation>
    <scope>IDENTIFICATION</scope>
</reference>
<reference evidence="2" key="3">
    <citation type="journal article" date="2014" name="Nature">
        <title>Elephant shark genome provides unique insights into gnathostome evolution.</title>
        <authorList>
            <consortium name="International Elephant Shark Genome Sequencing Consortium"/>
            <person name="Venkatesh B."/>
            <person name="Lee A.P."/>
            <person name="Ravi V."/>
            <person name="Maurya A.K."/>
            <person name="Lian M.M."/>
            <person name="Swann J.B."/>
            <person name="Ohta Y."/>
            <person name="Flajnik M.F."/>
            <person name="Sutoh Y."/>
            <person name="Kasahara M."/>
            <person name="Hoon S."/>
            <person name="Gangu V."/>
            <person name="Roy S.W."/>
            <person name="Irimia M."/>
            <person name="Korzh V."/>
            <person name="Kondrychyn I."/>
            <person name="Lim Z.W."/>
            <person name="Tay B.H."/>
            <person name="Tohari S."/>
            <person name="Kong K.W."/>
            <person name="Ho S."/>
            <person name="Lorente-Galdos B."/>
            <person name="Quilez J."/>
            <person name="Marques-Bonet T."/>
            <person name="Raney B.J."/>
            <person name="Ingham P.W."/>
            <person name="Tay A."/>
            <person name="Hillier L.W."/>
            <person name="Minx P."/>
            <person name="Boehm T."/>
            <person name="Wilson R.K."/>
            <person name="Brenner S."/>
            <person name="Warren W.C."/>
        </authorList>
    </citation>
    <scope>NUCLEOTIDE SEQUENCE [LARGE SCALE GENOMIC DNA]</scope>
</reference>
<protein>
    <submittedName>
        <fullName evidence="1">Uncharacterized protein</fullName>
    </submittedName>
</protein>
<reference evidence="2" key="2">
    <citation type="journal article" date="2007" name="PLoS Biol.">
        <title>Survey sequencing and comparative analysis of the elephant shark (Callorhinchus milii) genome.</title>
        <authorList>
            <person name="Venkatesh B."/>
            <person name="Kirkness E.F."/>
            <person name="Loh Y.H."/>
            <person name="Halpern A.L."/>
            <person name="Lee A.P."/>
            <person name="Johnson J."/>
            <person name="Dandona N."/>
            <person name="Viswanathan L.D."/>
            <person name="Tay A."/>
            <person name="Venter J.C."/>
            <person name="Strausberg R.L."/>
            <person name="Brenner S."/>
        </authorList>
    </citation>
    <scope>NUCLEOTIDE SEQUENCE [LARGE SCALE GENOMIC DNA]</scope>
</reference>
<dbReference type="InParanoid" id="A0A4W3H8C6"/>
<organism evidence="1 2">
    <name type="scientific">Callorhinchus milii</name>
    <name type="common">Ghost shark</name>
    <dbReference type="NCBI Taxonomy" id="7868"/>
    <lineage>
        <taxon>Eukaryota</taxon>
        <taxon>Metazoa</taxon>
        <taxon>Chordata</taxon>
        <taxon>Craniata</taxon>
        <taxon>Vertebrata</taxon>
        <taxon>Chondrichthyes</taxon>
        <taxon>Holocephali</taxon>
        <taxon>Chimaeriformes</taxon>
        <taxon>Callorhinchidae</taxon>
        <taxon>Callorhinchus</taxon>
    </lineage>
</organism>
<dbReference type="Proteomes" id="UP000314986">
    <property type="component" value="Unassembled WGS sequence"/>
</dbReference>
<reference evidence="2" key="1">
    <citation type="journal article" date="2006" name="Science">
        <title>Ancient noncoding elements conserved in the human genome.</title>
        <authorList>
            <person name="Venkatesh B."/>
            <person name="Kirkness E.F."/>
            <person name="Loh Y.H."/>
            <person name="Halpern A.L."/>
            <person name="Lee A.P."/>
            <person name="Johnson J."/>
            <person name="Dandona N."/>
            <person name="Viswanathan L.D."/>
            <person name="Tay A."/>
            <person name="Venter J.C."/>
            <person name="Strausberg R.L."/>
            <person name="Brenner S."/>
        </authorList>
    </citation>
    <scope>NUCLEOTIDE SEQUENCE [LARGE SCALE GENOMIC DNA]</scope>
</reference>
<reference evidence="1" key="4">
    <citation type="submission" date="2025-08" db="UniProtKB">
        <authorList>
            <consortium name="Ensembl"/>
        </authorList>
    </citation>
    <scope>IDENTIFICATION</scope>
</reference>